<accession>A0A923LUC1</accession>
<gene>
    <name evidence="1" type="ORF">H8S45_08290</name>
</gene>
<dbReference type="Proteomes" id="UP000606499">
    <property type="component" value="Unassembled WGS sequence"/>
</dbReference>
<name>A0A923LUC1_9FIRM</name>
<dbReference type="AlphaFoldDB" id="A0A923LUC1"/>
<reference evidence="1" key="1">
    <citation type="submission" date="2020-08" db="EMBL/GenBank/DDBJ databases">
        <title>Genome public.</title>
        <authorList>
            <person name="Liu C."/>
            <person name="Sun Q."/>
        </authorList>
    </citation>
    <scope>NUCLEOTIDE SEQUENCE</scope>
    <source>
        <strain evidence="1">NSJ-28</strain>
    </source>
</reference>
<dbReference type="RefSeq" id="WP_147574522.1">
    <property type="nucleotide sequence ID" value="NZ_JACOPL010000006.1"/>
</dbReference>
<sequence length="110" mass="12628">MSVFETYFYFSKQASKTPKNQVMQHEKREAEASPFTCSPHWLLAYIVVLWYNLIKAQPCPRLAVIPTEPIEGRWCYGYILGAFSASYVARGICQSDFSDMQKKMTALTSK</sequence>
<proteinExistence type="predicted"/>
<evidence type="ECO:0000313" key="2">
    <source>
        <dbReference type="Proteomes" id="UP000606499"/>
    </source>
</evidence>
<dbReference type="EMBL" id="JACOPL010000006">
    <property type="protein sequence ID" value="MBC5725453.1"/>
    <property type="molecule type" value="Genomic_DNA"/>
</dbReference>
<protein>
    <submittedName>
        <fullName evidence="1">Uncharacterized protein</fullName>
    </submittedName>
</protein>
<organism evidence="1 2">
    <name type="scientific">Agathobaculum faecis</name>
    <dbReference type="NCBI Taxonomy" id="2763013"/>
    <lineage>
        <taxon>Bacteria</taxon>
        <taxon>Bacillati</taxon>
        <taxon>Bacillota</taxon>
        <taxon>Clostridia</taxon>
        <taxon>Eubacteriales</taxon>
        <taxon>Butyricicoccaceae</taxon>
        <taxon>Agathobaculum</taxon>
    </lineage>
</organism>
<comment type="caution">
    <text evidence="1">The sequence shown here is derived from an EMBL/GenBank/DDBJ whole genome shotgun (WGS) entry which is preliminary data.</text>
</comment>
<evidence type="ECO:0000313" key="1">
    <source>
        <dbReference type="EMBL" id="MBC5725453.1"/>
    </source>
</evidence>
<keyword evidence="2" id="KW-1185">Reference proteome</keyword>